<evidence type="ECO:0000256" key="5">
    <source>
        <dbReference type="ARBA" id="ARBA00022884"/>
    </source>
</evidence>
<comment type="function">
    <text evidence="7">As a component of the minor spliceosome, involved in the splicing of U12-type introns in pre-mRNAs.</text>
</comment>
<feature type="region of interest" description="Disordered" evidence="8">
    <location>
        <begin position="187"/>
        <end position="265"/>
    </location>
</feature>
<dbReference type="InterPro" id="IPR034264">
    <property type="entry name" value="RBM48_RRM"/>
</dbReference>
<dbReference type="GO" id="GO:0008380">
    <property type="term" value="P:RNA splicing"/>
    <property type="evidence" value="ECO:0007669"/>
    <property type="project" value="UniProtKB-KW"/>
</dbReference>
<dbReference type="EMBL" id="BSXT01003086">
    <property type="protein sequence ID" value="GMF52415.1"/>
    <property type="molecule type" value="Genomic_DNA"/>
</dbReference>
<dbReference type="CDD" id="cd12442">
    <property type="entry name" value="RRM_RBM48"/>
    <property type="match status" value="1"/>
</dbReference>
<evidence type="ECO:0000256" key="1">
    <source>
        <dbReference type="ARBA" id="ARBA00006938"/>
    </source>
</evidence>
<dbReference type="SUPFAM" id="SSF54928">
    <property type="entry name" value="RNA-binding domain, RBD"/>
    <property type="match status" value="1"/>
</dbReference>
<keyword evidence="4" id="KW-0747">Spliceosome</keyword>
<comment type="caution">
    <text evidence="9">The sequence shown here is derived from an EMBL/GenBank/DDBJ whole genome shotgun (WGS) entry which is preliminary data.</text>
</comment>
<comment type="similarity">
    <text evidence="1">Belongs to the RBM48 family.</text>
</comment>
<evidence type="ECO:0000256" key="2">
    <source>
        <dbReference type="ARBA" id="ARBA00015189"/>
    </source>
</evidence>
<dbReference type="GO" id="GO:0006397">
    <property type="term" value="P:mRNA processing"/>
    <property type="evidence" value="ECO:0007669"/>
    <property type="project" value="UniProtKB-KW"/>
</dbReference>
<evidence type="ECO:0000256" key="8">
    <source>
        <dbReference type="SAM" id="MobiDB-lite"/>
    </source>
</evidence>
<dbReference type="Proteomes" id="UP001165121">
    <property type="component" value="Unassembled WGS sequence"/>
</dbReference>
<evidence type="ECO:0000256" key="7">
    <source>
        <dbReference type="ARBA" id="ARBA00035004"/>
    </source>
</evidence>
<dbReference type="PANTHER" id="PTHR20957">
    <property type="entry name" value="RNA-BINDING PROTEIN 48"/>
    <property type="match status" value="1"/>
</dbReference>
<gene>
    <name evidence="9" type="ORF">Pfra01_002145300</name>
</gene>
<protein>
    <recommendedName>
        <fullName evidence="2">RNA-binding protein 48</fullName>
    </recommendedName>
</protein>
<dbReference type="InterPro" id="IPR012677">
    <property type="entry name" value="Nucleotide-bd_a/b_plait_sf"/>
</dbReference>
<evidence type="ECO:0000256" key="6">
    <source>
        <dbReference type="ARBA" id="ARBA00023187"/>
    </source>
</evidence>
<keyword evidence="5" id="KW-0694">RNA-binding</keyword>
<keyword evidence="6" id="KW-0508">mRNA splicing</keyword>
<keyword evidence="10" id="KW-1185">Reference proteome</keyword>
<feature type="compositionally biased region" description="Pro residues" evidence="8">
    <location>
        <begin position="209"/>
        <end position="221"/>
    </location>
</feature>
<dbReference type="GO" id="GO:0005654">
    <property type="term" value="C:nucleoplasm"/>
    <property type="evidence" value="ECO:0007669"/>
    <property type="project" value="TreeGrafter"/>
</dbReference>
<dbReference type="OrthoDB" id="78358at2759"/>
<dbReference type="GO" id="GO:0005681">
    <property type="term" value="C:spliceosomal complex"/>
    <property type="evidence" value="ECO:0007669"/>
    <property type="project" value="UniProtKB-KW"/>
</dbReference>
<dbReference type="InterPro" id="IPR039599">
    <property type="entry name" value="RBM48"/>
</dbReference>
<organism evidence="9 10">
    <name type="scientific">Phytophthora fragariaefolia</name>
    <dbReference type="NCBI Taxonomy" id="1490495"/>
    <lineage>
        <taxon>Eukaryota</taxon>
        <taxon>Sar</taxon>
        <taxon>Stramenopiles</taxon>
        <taxon>Oomycota</taxon>
        <taxon>Peronosporomycetes</taxon>
        <taxon>Peronosporales</taxon>
        <taxon>Peronosporaceae</taxon>
        <taxon>Phytophthora</taxon>
    </lineage>
</organism>
<evidence type="ECO:0000256" key="3">
    <source>
        <dbReference type="ARBA" id="ARBA00022664"/>
    </source>
</evidence>
<feature type="compositionally biased region" description="Pro residues" evidence="8">
    <location>
        <begin position="241"/>
        <end position="253"/>
    </location>
</feature>
<dbReference type="AlphaFoldDB" id="A0A9W6Y3T1"/>
<dbReference type="Gene3D" id="3.30.70.330">
    <property type="match status" value="1"/>
</dbReference>
<dbReference type="InterPro" id="IPR035979">
    <property type="entry name" value="RBD_domain_sf"/>
</dbReference>
<dbReference type="PANTHER" id="PTHR20957:SF0">
    <property type="entry name" value="RNA-BINDING PROTEIN 48"/>
    <property type="match status" value="1"/>
</dbReference>
<reference evidence="9" key="1">
    <citation type="submission" date="2023-04" db="EMBL/GenBank/DDBJ databases">
        <title>Phytophthora fragariaefolia NBRC 109709.</title>
        <authorList>
            <person name="Ichikawa N."/>
            <person name="Sato H."/>
            <person name="Tonouchi N."/>
        </authorList>
    </citation>
    <scope>NUCLEOTIDE SEQUENCE</scope>
    <source>
        <strain evidence="9">NBRC 109709</strain>
    </source>
</reference>
<evidence type="ECO:0000313" key="9">
    <source>
        <dbReference type="EMBL" id="GMF52415.1"/>
    </source>
</evidence>
<evidence type="ECO:0000256" key="4">
    <source>
        <dbReference type="ARBA" id="ARBA00022728"/>
    </source>
</evidence>
<evidence type="ECO:0000313" key="10">
    <source>
        <dbReference type="Proteomes" id="UP001165121"/>
    </source>
</evidence>
<keyword evidence="3" id="KW-0507">mRNA processing</keyword>
<accession>A0A9W6Y3T1</accession>
<dbReference type="GO" id="GO:0003723">
    <property type="term" value="F:RNA binding"/>
    <property type="evidence" value="ECO:0007669"/>
    <property type="project" value="UniProtKB-KW"/>
</dbReference>
<proteinExistence type="inferred from homology"/>
<sequence>MEQSNTGEEGQIEEGQFVLHLPCSIAPVEVNPCAISTTKVSEHCRVSGALPETVGWEIGMVDRSVRVYTVANESRYVVVRNVPALGVIDDLLKRLSLYGKVCEYRLLDHADDRQAALQFENVDDGEDNEFTDTVWVQYETVNNARHAKARGVQKPFYGSRLHISYAPQFESPEETADKLAKRRQLLQRRARPNVAQAQRSAGMNKRPVPWNPPLPPLPPPAEYKADFIGPQLPSRVQHVAPRPPPPPPLPPTAPTQQQHNKRRRI</sequence>
<name>A0A9W6Y3T1_9STRA</name>